<proteinExistence type="predicted"/>
<feature type="compositionally biased region" description="Basic residues" evidence="1">
    <location>
        <begin position="263"/>
        <end position="276"/>
    </location>
</feature>
<protein>
    <submittedName>
        <fullName evidence="2">Uncharacterized protein</fullName>
    </submittedName>
</protein>
<organism evidence="2 3">
    <name type="scientific">Triparma laevis f. longispina</name>
    <dbReference type="NCBI Taxonomy" id="1714387"/>
    <lineage>
        <taxon>Eukaryota</taxon>
        <taxon>Sar</taxon>
        <taxon>Stramenopiles</taxon>
        <taxon>Ochrophyta</taxon>
        <taxon>Bolidophyceae</taxon>
        <taxon>Parmales</taxon>
        <taxon>Triparmaceae</taxon>
        <taxon>Triparma</taxon>
    </lineage>
</organism>
<evidence type="ECO:0000313" key="3">
    <source>
        <dbReference type="Proteomes" id="UP001165122"/>
    </source>
</evidence>
<gene>
    <name evidence="2" type="ORF">TrLO_g12143</name>
</gene>
<dbReference type="OrthoDB" id="17089at2759"/>
<keyword evidence="3" id="KW-1185">Reference proteome</keyword>
<feature type="compositionally biased region" description="Polar residues" evidence="1">
    <location>
        <begin position="26"/>
        <end position="43"/>
    </location>
</feature>
<evidence type="ECO:0000256" key="1">
    <source>
        <dbReference type="SAM" id="MobiDB-lite"/>
    </source>
</evidence>
<dbReference type="Pfam" id="PF05176">
    <property type="entry name" value="ATP-synt_10"/>
    <property type="match status" value="1"/>
</dbReference>
<reference evidence="3" key="1">
    <citation type="journal article" date="2023" name="Commun. Biol.">
        <title>Genome analysis of Parmales, the sister group of diatoms, reveals the evolutionary specialization of diatoms from phago-mixotrophs to photoautotrophs.</title>
        <authorList>
            <person name="Ban H."/>
            <person name="Sato S."/>
            <person name="Yoshikawa S."/>
            <person name="Yamada K."/>
            <person name="Nakamura Y."/>
            <person name="Ichinomiya M."/>
            <person name="Sato N."/>
            <person name="Blanc-Mathieu R."/>
            <person name="Endo H."/>
            <person name="Kuwata A."/>
            <person name="Ogata H."/>
        </authorList>
    </citation>
    <scope>NUCLEOTIDE SEQUENCE [LARGE SCALE GENOMIC DNA]</scope>
    <source>
        <strain evidence="3">NIES 3700</strain>
    </source>
</reference>
<evidence type="ECO:0000313" key="2">
    <source>
        <dbReference type="EMBL" id="GMI17012.1"/>
    </source>
</evidence>
<dbReference type="EMBL" id="BRXW01000273">
    <property type="protein sequence ID" value="GMI17012.1"/>
    <property type="molecule type" value="Genomic_DNA"/>
</dbReference>
<accession>A0A9W7KYX6</accession>
<dbReference type="AlphaFoldDB" id="A0A9W7KYX6"/>
<dbReference type="GO" id="GO:0005743">
    <property type="term" value="C:mitochondrial inner membrane"/>
    <property type="evidence" value="ECO:0007669"/>
    <property type="project" value="TreeGrafter"/>
</dbReference>
<dbReference type="InterPro" id="IPR007849">
    <property type="entry name" value="ATP10"/>
</dbReference>
<feature type="region of interest" description="Disordered" evidence="1">
    <location>
        <begin position="26"/>
        <end position="53"/>
    </location>
</feature>
<sequence length="276" mass="29705">MISRLALRAFNSSLIVGRRHVTSSSSYFSATKGGSSDESSTSTPPKPDVHSTITPQIDQSLDVNPLTGKPRVISKELQKGAFHMLKDINQNKGKVFIGERVGEGGSVMTWPEIEGLINLNDAPPTTFPPPSPTLIAVSFKQFGFDMLSSWLTPLSPSTPTLQLVIGDGGILKLFRGFLSSSLKKVISEKNWKNTYMFNGDHSLIRDRLKIENTLTGYVFYVVGGKVVWRGCGVASEGELEDLKEVIREHGGGGGGGGGERRGKGGKGKGKGKRAGW</sequence>
<feature type="region of interest" description="Disordered" evidence="1">
    <location>
        <begin position="248"/>
        <end position="276"/>
    </location>
</feature>
<dbReference type="Proteomes" id="UP001165122">
    <property type="component" value="Unassembled WGS sequence"/>
</dbReference>
<dbReference type="PANTHER" id="PTHR28106:SF1">
    <property type="entry name" value="MITOCHONDRIAL ATPASE COMPLEX SUBUNIT ATP10"/>
    <property type="match status" value="1"/>
</dbReference>
<dbReference type="GO" id="GO:0033615">
    <property type="term" value="P:mitochondrial proton-transporting ATP synthase complex assembly"/>
    <property type="evidence" value="ECO:0007669"/>
    <property type="project" value="TreeGrafter"/>
</dbReference>
<dbReference type="PANTHER" id="PTHR28106">
    <property type="entry name" value="MITOCHONDRIAL ATPASE COMPLEX SUBUNIT ATP10"/>
    <property type="match status" value="1"/>
</dbReference>
<comment type="caution">
    <text evidence="2">The sequence shown here is derived from an EMBL/GenBank/DDBJ whole genome shotgun (WGS) entry which is preliminary data.</text>
</comment>
<name>A0A9W7KYX6_9STRA</name>